<name>A0A9D4ZGY9_ADICA</name>
<dbReference type="AlphaFoldDB" id="A0A9D4ZGY9"/>
<proteinExistence type="predicted"/>
<organism evidence="1 2">
    <name type="scientific">Adiantum capillus-veneris</name>
    <name type="common">Maidenhair fern</name>
    <dbReference type="NCBI Taxonomy" id="13818"/>
    <lineage>
        <taxon>Eukaryota</taxon>
        <taxon>Viridiplantae</taxon>
        <taxon>Streptophyta</taxon>
        <taxon>Embryophyta</taxon>
        <taxon>Tracheophyta</taxon>
        <taxon>Polypodiopsida</taxon>
        <taxon>Polypodiidae</taxon>
        <taxon>Polypodiales</taxon>
        <taxon>Pteridineae</taxon>
        <taxon>Pteridaceae</taxon>
        <taxon>Vittarioideae</taxon>
        <taxon>Adiantum</taxon>
    </lineage>
</organism>
<evidence type="ECO:0000313" key="1">
    <source>
        <dbReference type="EMBL" id="KAI5073642.1"/>
    </source>
</evidence>
<reference evidence="1" key="1">
    <citation type="submission" date="2021-01" db="EMBL/GenBank/DDBJ databases">
        <title>Adiantum capillus-veneris genome.</title>
        <authorList>
            <person name="Fang Y."/>
            <person name="Liao Q."/>
        </authorList>
    </citation>
    <scope>NUCLEOTIDE SEQUENCE</scope>
    <source>
        <strain evidence="1">H3</strain>
        <tissue evidence="1">Leaf</tissue>
    </source>
</reference>
<gene>
    <name evidence="1" type="ORF">GOP47_0011655</name>
</gene>
<comment type="caution">
    <text evidence="1">The sequence shown here is derived from an EMBL/GenBank/DDBJ whole genome shotgun (WGS) entry which is preliminary data.</text>
</comment>
<dbReference type="EMBL" id="JABFUD020000011">
    <property type="protein sequence ID" value="KAI5073642.1"/>
    <property type="molecule type" value="Genomic_DNA"/>
</dbReference>
<sequence length="174" mass="18502">MMNPLAKKEVNDAWGGANISSITNRGSFQQIHLGWSRARVGEVAPHAIIGEPSAIFKNKEQISHTNASSKPQKRASPAWLGGSLANGHGKLPTMSLPEVVHAILSHCPYLPLSEGAYQELCFSALHQDAWTGNPTITHDAYIVDSTLVNGCASGGTTPLHIAALLAICTLPRGY</sequence>
<accession>A0A9D4ZGY9</accession>
<dbReference type="Proteomes" id="UP000886520">
    <property type="component" value="Chromosome 11"/>
</dbReference>
<evidence type="ECO:0000313" key="2">
    <source>
        <dbReference type="Proteomes" id="UP000886520"/>
    </source>
</evidence>
<keyword evidence="2" id="KW-1185">Reference proteome</keyword>
<protein>
    <submittedName>
        <fullName evidence="1">Uncharacterized protein</fullName>
    </submittedName>
</protein>